<feature type="region of interest" description="Disordered" evidence="1">
    <location>
        <begin position="19"/>
        <end position="52"/>
    </location>
</feature>
<protein>
    <recommendedName>
        <fullName evidence="2">DUF4211 domain-containing protein</fullName>
    </recommendedName>
</protein>
<dbReference type="Pfam" id="PF13926">
    <property type="entry name" value="DUF4211"/>
    <property type="match status" value="1"/>
</dbReference>
<feature type="compositionally biased region" description="Low complexity" evidence="1">
    <location>
        <begin position="123"/>
        <end position="132"/>
    </location>
</feature>
<keyword evidence="4" id="KW-1185">Reference proteome</keyword>
<dbReference type="Proteomes" id="UP000077051">
    <property type="component" value="Unassembled WGS sequence"/>
</dbReference>
<proteinExistence type="predicted"/>
<dbReference type="OrthoDB" id="21499at2759"/>
<gene>
    <name evidence="3" type="ORF">MUCCIDRAFT_114587</name>
</gene>
<name>A0A168I064_MUCCL</name>
<sequence length="464" mass="53107">MTKPNTRKRQQNLLNYFKASTQEEHNEPIQHVSEASTSTSSQINYSQQKSEDFKKKNLPLVVIKSKKKPAIPLRKKKVPVIVVSDEEEMEQDDGMDEEVIVRKTNKKRRLIAESSDEEEEAEAPITTAPGEATSDEDMEDDLDFLDKSDILKSRTRGKRLDSYAENLKKLRDRKLKAAQYNEVEDGPMDSFVSPRHNTVIIDTSSESDQNDNGEDDEDESTSGGDEDDFVVDDDIVDGQRVQTPIVNAALPAEFSTSKAMSFGRQMDFYIQSLVELVLNPAFDISSNQKYTVANDTINKRVQAYRDSMATSDVWLPEFKGDMDKYTQWTQLHNYVYDGFDVCEACRANKPARISIKLYSDDELDFETYLIGSECSKKAFIYHELKHFRAHMYQKVRNLVSDNRYNANTSQEVFDNLLQKGHVRKLRKSITSLFSSVVLRYNPRGQRAGVVDDDSDDSSDNEDMY</sequence>
<feature type="domain" description="DUF4211" evidence="2">
    <location>
        <begin position="228"/>
        <end position="358"/>
    </location>
</feature>
<evidence type="ECO:0000256" key="1">
    <source>
        <dbReference type="SAM" id="MobiDB-lite"/>
    </source>
</evidence>
<reference evidence="3 4" key="1">
    <citation type="submission" date="2015-06" db="EMBL/GenBank/DDBJ databases">
        <title>Expansion of signal transduction pathways in fungi by whole-genome duplication.</title>
        <authorList>
            <consortium name="DOE Joint Genome Institute"/>
            <person name="Corrochano L.M."/>
            <person name="Kuo A."/>
            <person name="Marcet-Houben M."/>
            <person name="Polaino S."/>
            <person name="Salamov A."/>
            <person name="Villalobos J.M."/>
            <person name="Alvarez M.I."/>
            <person name="Avalos J."/>
            <person name="Benito E.P."/>
            <person name="Benoit I."/>
            <person name="Burger G."/>
            <person name="Camino L.P."/>
            <person name="Canovas D."/>
            <person name="Cerda-Olmedo E."/>
            <person name="Cheng J.-F."/>
            <person name="Dominguez A."/>
            <person name="Elias M."/>
            <person name="Eslava A.P."/>
            <person name="Glaser F."/>
            <person name="Grimwood J."/>
            <person name="Gutierrez G."/>
            <person name="Heitman J."/>
            <person name="Henrissat B."/>
            <person name="Iturriaga E.A."/>
            <person name="Lang B.F."/>
            <person name="Lavin J.L."/>
            <person name="Lee S."/>
            <person name="Li W."/>
            <person name="Lindquist E."/>
            <person name="Lopez-Garcia S."/>
            <person name="Luque E.M."/>
            <person name="Marcos A.T."/>
            <person name="Martin J."/>
            <person name="Mccluskey K."/>
            <person name="Medina H.R."/>
            <person name="Miralles-Duran A."/>
            <person name="Miyazaki A."/>
            <person name="Munoz-Torres E."/>
            <person name="Oguiza J.A."/>
            <person name="Ohm R."/>
            <person name="Olmedo M."/>
            <person name="Orejas M."/>
            <person name="Ortiz-Castellanos L."/>
            <person name="Pisabarro A.G."/>
            <person name="Rodriguez-Romero J."/>
            <person name="Ruiz-Herrera J."/>
            <person name="Ruiz-Vazquez R."/>
            <person name="Sanz C."/>
            <person name="Schackwitz W."/>
            <person name="Schmutz J."/>
            <person name="Shahriari M."/>
            <person name="Shelest E."/>
            <person name="Silva-Franco F."/>
            <person name="Soanes D."/>
            <person name="Syed K."/>
            <person name="Tagua V.G."/>
            <person name="Talbot N.J."/>
            <person name="Thon M."/>
            <person name="De Vries R.P."/>
            <person name="Wiebenga A."/>
            <person name="Yadav J.S."/>
            <person name="Braun E.L."/>
            <person name="Baker S."/>
            <person name="Garre V."/>
            <person name="Horwitz B."/>
            <person name="Torres-Martinez S."/>
            <person name="Idnurm A."/>
            <person name="Herrera-Estrella A."/>
            <person name="Gabaldon T."/>
            <person name="Grigoriev I.V."/>
        </authorList>
    </citation>
    <scope>NUCLEOTIDE SEQUENCE [LARGE SCALE GENOMIC DNA]</scope>
    <source>
        <strain evidence="3 4">CBS 277.49</strain>
    </source>
</reference>
<organism evidence="3 4">
    <name type="scientific">Mucor lusitanicus CBS 277.49</name>
    <dbReference type="NCBI Taxonomy" id="747725"/>
    <lineage>
        <taxon>Eukaryota</taxon>
        <taxon>Fungi</taxon>
        <taxon>Fungi incertae sedis</taxon>
        <taxon>Mucoromycota</taxon>
        <taxon>Mucoromycotina</taxon>
        <taxon>Mucoromycetes</taxon>
        <taxon>Mucorales</taxon>
        <taxon>Mucorineae</taxon>
        <taxon>Mucoraceae</taxon>
        <taxon>Mucor</taxon>
    </lineage>
</organism>
<evidence type="ECO:0000313" key="3">
    <source>
        <dbReference type="EMBL" id="OAC99397.1"/>
    </source>
</evidence>
<feature type="compositionally biased region" description="Acidic residues" evidence="1">
    <location>
        <begin position="208"/>
        <end position="229"/>
    </location>
</feature>
<feature type="region of interest" description="Disordered" evidence="1">
    <location>
        <begin position="109"/>
        <end position="148"/>
    </location>
</feature>
<evidence type="ECO:0000259" key="2">
    <source>
        <dbReference type="Pfam" id="PF13926"/>
    </source>
</evidence>
<accession>A0A168I064</accession>
<dbReference type="InterPro" id="IPR025451">
    <property type="entry name" value="DUF4211"/>
</dbReference>
<dbReference type="VEuPathDB" id="FungiDB:MUCCIDRAFT_114587"/>
<feature type="compositionally biased region" description="Acidic residues" evidence="1">
    <location>
        <begin position="133"/>
        <end position="143"/>
    </location>
</feature>
<dbReference type="AlphaFoldDB" id="A0A168I064"/>
<dbReference type="EMBL" id="AMYB01000008">
    <property type="protein sequence ID" value="OAC99397.1"/>
    <property type="molecule type" value="Genomic_DNA"/>
</dbReference>
<feature type="compositionally biased region" description="Polar residues" evidence="1">
    <location>
        <begin position="33"/>
        <end position="48"/>
    </location>
</feature>
<feature type="region of interest" description="Disordered" evidence="1">
    <location>
        <begin position="202"/>
        <end position="229"/>
    </location>
</feature>
<comment type="caution">
    <text evidence="3">The sequence shown here is derived from an EMBL/GenBank/DDBJ whole genome shotgun (WGS) entry which is preliminary data.</text>
</comment>
<evidence type="ECO:0000313" key="4">
    <source>
        <dbReference type="Proteomes" id="UP000077051"/>
    </source>
</evidence>